<protein>
    <submittedName>
        <fullName evidence="2">Sporulation protein YqfD</fullName>
    </submittedName>
</protein>
<sequence>MKNQWITFFGGKIHVKVEGKGVERLINQLTRSHLTIWNVKRQGTTAITFFMRLQDLHKLRHQSRKYDCKISFLNGQGAPFLWKRVLKNSGFFTGFLLFFIVITILSNIIWGIQIKGASPQLEHQIRKELDKLGIHIGKLQFFVDDVETIQRKLEDRIPELTWIGVELNGTTFHFQVVEKTIPEPPEKKSPQDLVATKKAVIVDTFVENGQQMVKINQYVKKGQLLVSGTIGNEHNEKQVAAIGKIYGKTWYKSTVEMPLESDFQVYTGKEKRKYSLNFGSVKVPLWGFGKIEYKEYDSEKEPHKINFIKWSLPVKYEETTVREKENVKRKYSEKQAIDAAKEKARHDLKSKIPTDAKVVDEYVLHEKVENGKVNLSIYFQVIENIAIEKPIIQGDIE</sequence>
<comment type="caution">
    <text evidence="2">The sequence shown here is derived from an EMBL/GenBank/DDBJ whole genome shotgun (WGS) entry which is preliminary data.</text>
</comment>
<accession>A0A8E2I9P2</accession>
<dbReference type="InterPro" id="IPR010690">
    <property type="entry name" value="YqfD"/>
</dbReference>
<keyword evidence="1" id="KW-1133">Transmembrane helix</keyword>
<keyword evidence="3" id="KW-1185">Reference proteome</keyword>
<dbReference type="NCBIfam" id="TIGR02876">
    <property type="entry name" value="spore_yqfD"/>
    <property type="match status" value="1"/>
</dbReference>
<dbReference type="RefSeq" id="WP_071976201.1">
    <property type="nucleotide sequence ID" value="NZ_CP065424.1"/>
</dbReference>
<keyword evidence="1" id="KW-0472">Membrane</keyword>
<keyword evidence="1" id="KW-0812">Transmembrane</keyword>
<evidence type="ECO:0000313" key="2">
    <source>
        <dbReference type="EMBL" id="OOP68892.1"/>
    </source>
</evidence>
<feature type="transmembrane region" description="Helical" evidence="1">
    <location>
        <begin position="91"/>
        <end position="112"/>
    </location>
</feature>
<dbReference type="PIRSF" id="PIRSF029895">
    <property type="entry name" value="SpoIV"/>
    <property type="match status" value="1"/>
</dbReference>
<dbReference type="AlphaFoldDB" id="A0A8E2I9P2"/>
<dbReference type="EMBL" id="MTLA01000074">
    <property type="protein sequence ID" value="OOP68892.1"/>
    <property type="molecule type" value="Genomic_DNA"/>
</dbReference>
<organism evidence="2 3">
    <name type="scientific">Heyndrickxia oleronia</name>
    <dbReference type="NCBI Taxonomy" id="38875"/>
    <lineage>
        <taxon>Bacteria</taxon>
        <taxon>Bacillati</taxon>
        <taxon>Bacillota</taxon>
        <taxon>Bacilli</taxon>
        <taxon>Bacillales</taxon>
        <taxon>Bacillaceae</taxon>
        <taxon>Heyndrickxia</taxon>
    </lineage>
</organism>
<evidence type="ECO:0000256" key="1">
    <source>
        <dbReference type="SAM" id="Phobius"/>
    </source>
</evidence>
<name>A0A8E2I9P2_9BACI</name>
<dbReference type="Proteomes" id="UP000189761">
    <property type="component" value="Unassembled WGS sequence"/>
</dbReference>
<reference evidence="2 3" key="1">
    <citation type="submission" date="2017-01" db="EMBL/GenBank/DDBJ databases">
        <title>Draft genome sequence of Bacillus oleronius.</title>
        <authorList>
            <person name="Allam M."/>
        </authorList>
    </citation>
    <scope>NUCLEOTIDE SEQUENCE [LARGE SCALE GENOMIC DNA]</scope>
    <source>
        <strain evidence="2 3">DSM 9356</strain>
    </source>
</reference>
<dbReference type="Pfam" id="PF06898">
    <property type="entry name" value="YqfD"/>
    <property type="match status" value="1"/>
</dbReference>
<proteinExistence type="predicted"/>
<evidence type="ECO:0000313" key="3">
    <source>
        <dbReference type="Proteomes" id="UP000189761"/>
    </source>
</evidence>
<gene>
    <name evidence="2" type="ORF">BWZ43_07900</name>
</gene>